<dbReference type="PANTHER" id="PTHR37306:SF1">
    <property type="entry name" value="COLICIN V PRODUCTION PROTEIN"/>
    <property type="match status" value="1"/>
</dbReference>
<gene>
    <name evidence="6" type="ORF">ES724_00820</name>
</gene>
<feature type="transmembrane region" description="Helical" evidence="5">
    <location>
        <begin position="28"/>
        <end position="48"/>
    </location>
</feature>
<proteinExistence type="predicted"/>
<evidence type="ECO:0000256" key="2">
    <source>
        <dbReference type="ARBA" id="ARBA00022692"/>
    </source>
</evidence>
<dbReference type="AlphaFoldDB" id="A0A5C6ZY23"/>
<evidence type="ECO:0000256" key="5">
    <source>
        <dbReference type="SAM" id="Phobius"/>
    </source>
</evidence>
<sequence length="175" mass="19498">MNIVDIILGVILLYGLVRGFFRGFFAELASLVGFILGIYIAVYFSHYISDYLVERLAWNMRYVNLASFAITFIMVVFLISLAGQFLTKVAGFAALGVLNKLIGASFGFIKVAFVVSVVIMFFASTNENIKIVEQETLEDSILYAPIRTIAPILIPAILREARDLDLIKEEEKAEA</sequence>
<comment type="caution">
    <text evidence="6">The sequence shown here is derived from an EMBL/GenBank/DDBJ whole genome shotgun (WGS) entry which is preliminary data.</text>
</comment>
<dbReference type="GO" id="GO:0009403">
    <property type="term" value="P:toxin biosynthetic process"/>
    <property type="evidence" value="ECO:0007669"/>
    <property type="project" value="InterPro"/>
</dbReference>
<name>A0A5C6ZY23_9FLAO</name>
<organism evidence="6 7">
    <name type="scientific">Gillisia hiemivivida</name>
    <dbReference type="NCBI Taxonomy" id="291190"/>
    <lineage>
        <taxon>Bacteria</taxon>
        <taxon>Pseudomonadati</taxon>
        <taxon>Bacteroidota</taxon>
        <taxon>Flavobacteriia</taxon>
        <taxon>Flavobacteriales</taxon>
        <taxon>Flavobacteriaceae</taxon>
        <taxon>Gillisia</taxon>
    </lineage>
</organism>
<dbReference type="Proteomes" id="UP000321367">
    <property type="component" value="Unassembled WGS sequence"/>
</dbReference>
<keyword evidence="7" id="KW-1185">Reference proteome</keyword>
<evidence type="ECO:0000313" key="7">
    <source>
        <dbReference type="Proteomes" id="UP000321367"/>
    </source>
</evidence>
<dbReference type="RefSeq" id="WP_146928310.1">
    <property type="nucleotide sequence ID" value="NZ_CBCSHZ010000002.1"/>
</dbReference>
<keyword evidence="2 5" id="KW-0812">Transmembrane</keyword>
<feature type="transmembrane region" description="Helical" evidence="5">
    <location>
        <begin position="68"/>
        <end position="89"/>
    </location>
</feature>
<dbReference type="PANTHER" id="PTHR37306">
    <property type="entry name" value="COLICIN V PRODUCTION PROTEIN"/>
    <property type="match status" value="1"/>
</dbReference>
<reference evidence="6 7" key="1">
    <citation type="submission" date="2019-08" db="EMBL/GenBank/DDBJ databases">
        <title>Genome sequence of Gillisia hiemivivida IC154 (type strain).</title>
        <authorList>
            <person name="Bowman J.P."/>
        </authorList>
    </citation>
    <scope>NUCLEOTIDE SEQUENCE [LARGE SCALE GENOMIC DNA]</scope>
    <source>
        <strain evidence="6 7">IC154</strain>
    </source>
</reference>
<keyword evidence="4 5" id="KW-0472">Membrane</keyword>
<dbReference type="GO" id="GO:0016020">
    <property type="term" value="C:membrane"/>
    <property type="evidence" value="ECO:0007669"/>
    <property type="project" value="UniProtKB-SubCell"/>
</dbReference>
<feature type="transmembrane region" description="Helical" evidence="5">
    <location>
        <begin position="6"/>
        <end position="21"/>
    </location>
</feature>
<protein>
    <submittedName>
        <fullName evidence="6">CvpA family protein</fullName>
    </submittedName>
</protein>
<accession>A0A5C6ZY23</accession>
<keyword evidence="3 5" id="KW-1133">Transmembrane helix</keyword>
<dbReference type="InterPro" id="IPR003825">
    <property type="entry name" value="Colicin-V_CvpA"/>
</dbReference>
<dbReference type="Pfam" id="PF02674">
    <property type="entry name" value="Colicin_V"/>
    <property type="match status" value="1"/>
</dbReference>
<feature type="transmembrane region" description="Helical" evidence="5">
    <location>
        <begin position="101"/>
        <end position="121"/>
    </location>
</feature>
<dbReference type="OrthoDB" id="9799585at2"/>
<evidence type="ECO:0000313" key="6">
    <source>
        <dbReference type="EMBL" id="TXD95608.1"/>
    </source>
</evidence>
<comment type="subcellular location">
    <subcellularLocation>
        <location evidence="1">Membrane</location>
        <topology evidence="1">Multi-pass membrane protein</topology>
    </subcellularLocation>
</comment>
<evidence type="ECO:0000256" key="4">
    <source>
        <dbReference type="ARBA" id="ARBA00023136"/>
    </source>
</evidence>
<dbReference type="EMBL" id="VORY01000001">
    <property type="protein sequence ID" value="TXD95608.1"/>
    <property type="molecule type" value="Genomic_DNA"/>
</dbReference>
<evidence type="ECO:0000256" key="1">
    <source>
        <dbReference type="ARBA" id="ARBA00004141"/>
    </source>
</evidence>
<evidence type="ECO:0000256" key="3">
    <source>
        <dbReference type="ARBA" id="ARBA00022989"/>
    </source>
</evidence>